<dbReference type="EMBL" id="CP000271">
    <property type="protein sequence ID" value="ABE33079.1"/>
    <property type="molecule type" value="Genomic_DNA"/>
</dbReference>
<evidence type="ECO:0000313" key="3">
    <source>
        <dbReference type="Proteomes" id="UP000001817"/>
    </source>
</evidence>
<keyword evidence="1" id="KW-0472">Membrane</keyword>
<dbReference type="KEGG" id="bxb:DR64_5247"/>
<dbReference type="AlphaFoldDB" id="Q13S60"/>
<sequence>MKRIDMRNSGQSGQAMVEFLVSMTLVMSVLLLAIAMLGKFNDIRHRTLMASRYLAWERTVWSDGDATKNLASDPGTTEGWSGTYGGAALSASKLDTELKREVMQRLMANDGSPISGTDLKQNELPASQPAMWRDYGGNPLLASSSDIAVSTGVAADPASSLNGTALSQWAVPTATGGQYLAHLSLPTSTMRSGTLSLSVGGNSDVLKRFWPKDAALPAFSGLAFSDTNVLMTNSWMPDGSASNKALFSQAVPAANAVLVPPGGYQGLQKYAPEITSLQFGRVQQDVVPANRLKQ</sequence>
<feature type="transmembrane region" description="Helical" evidence="1">
    <location>
        <begin position="20"/>
        <end position="40"/>
    </location>
</feature>
<dbReference type="Proteomes" id="UP000001817">
    <property type="component" value="Chromosome 2"/>
</dbReference>
<dbReference type="OrthoDB" id="8779905at2"/>
<name>Q13S60_PARXL</name>
<keyword evidence="1" id="KW-1133">Transmembrane helix</keyword>
<evidence type="ECO:0000313" key="2">
    <source>
        <dbReference type="EMBL" id="ABE33079.1"/>
    </source>
</evidence>
<dbReference type="eggNOG" id="ENOG5033AQK">
    <property type="taxonomic scope" value="Bacteria"/>
</dbReference>
<keyword evidence="1" id="KW-0812">Transmembrane</keyword>
<dbReference type="KEGG" id="bxe:Bxe_B2916"/>
<reference evidence="2 3" key="1">
    <citation type="journal article" date="2006" name="Proc. Natl. Acad. Sci. U.S.A.">
        <title>Burkholderia xenovorans LB400 harbors a multi-replicon, 9.73-Mbp genome shaped for versatility.</title>
        <authorList>
            <person name="Chain P.S."/>
            <person name="Denef V.J."/>
            <person name="Konstantinidis K.T."/>
            <person name="Vergez L.M."/>
            <person name="Agullo L."/>
            <person name="Reyes V.L."/>
            <person name="Hauser L."/>
            <person name="Cordova M."/>
            <person name="Gomez L."/>
            <person name="Gonzalez M."/>
            <person name="Land M."/>
            <person name="Lao V."/>
            <person name="Larimer F."/>
            <person name="LiPuma J.J."/>
            <person name="Mahenthiralingam E."/>
            <person name="Malfatti S.A."/>
            <person name="Marx C.J."/>
            <person name="Parnell J.J."/>
            <person name="Ramette A."/>
            <person name="Richardson P."/>
            <person name="Seeger M."/>
            <person name="Smith D."/>
            <person name="Spilker T."/>
            <person name="Sul W.J."/>
            <person name="Tsoi T.V."/>
            <person name="Ulrich L.E."/>
            <person name="Zhulin I.B."/>
            <person name="Tiedje J.M."/>
        </authorList>
    </citation>
    <scope>NUCLEOTIDE SEQUENCE [LARGE SCALE GENOMIC DNA]</scope>
    <source>
        <strain evidence="2 3">LB400</strain>
    </source>
</reference>
<evidence type="ECO:0000256" key="1">
    <source>
        <dbReference type="SAM" id="Phobius"/>
    </source>
</evidence>
<gene>
    <name evidence="2" type="ORF">Bxe_B2916</name>
</gene>
<protein>
    <recommendedName>
        <fullName evidence="4">Transmembrane protein</fullName>
    </recommendedName>
</protein>
<dbReference type="STRING" id="266265.Bxe_B2916"/>
<dbReference type="PATRIC" id="fig|266265.5.peg.4771"/>
<organism evidence="2 3">
    <name type="scientific">Paraburkholderia xenovorans (strain LB400)</name>
    <dbReference type="NCBI Taxonomy" id="266265"/>
    <lineage>
        <taxon>Bacteria</taxon>
        <taxon>Pseudomonadati</taxon>
        <taxon>Pseudomonadota</taxon>
        <taxon>Betaproteobacteria</taxon>
        <taxon>Burkholderiales</taxon>
        <taxon>Burkholderiaceae</taxon>
        <taxon>Paraburkholderia</taxon>
    </lineage>
</organism>
<dbReference type="RefSeq" id="WP_011490467.1">
    <property type="nucleotide sequence ID" value="NC_007952.1"/>
</dbReference>
<evidence type="ECO:0008006" key="4">
    <source>
        <dbReference type="Google" id="ProtNLM"/>
    </source>
</evidence>
<proteinExistence type="predicted"/>
<accession>Q13S60</accession>
<keyword evidence="3" id="KW-1185">Reference proteome</keyword>